<comment type="caution">
    <text evidence="2">The sequence shown here is derived from an EMBL/GenBank/DDBJ whole genome shotgun (WGS) entry which is preliminary data.</text>
</comment>
<evidence type="ECO:0000313" key="3">
    <source>
        <dbReference type="Proteomes" id="UP001335648"/>
    </source>
</evidence>
<organism evidence="2 3">
    <name type="scientific">Champsocephalus esox</name>
    <name type="common">pike icefish</name>
    <dbReference type="NCBI Taxonomy" id="159716"/>
    <lineage>
        <taxon>Eukaryota</taxon>
        <taxon>Metazoa</taxon>
        <taxon>Chordata</taxon>
        <taxon>Craniata</taxon>
        <taxon>Vertebrata</taxon>
        <taxon>Euteleostomi</taxon>
        <taxon>Actinopterygii</taxon>
        <taxon>Neopterygii</taxon>
        <taxon>Teleostei</taxon>
        <taxon>Neoteleostei</taxon>
        <taxon>Acanthomorphata</taxon>
        <taxon>Eupercaria</taxon>
        <taxon>Perciformes</taxon>
        <taxon>Notothenioidei</taxon>
        <taxon>Channichthyidae</taxon>
        <taxon>Champsocephalus</taxon>
    </lineage>
</organism>
<reference evidence="2 3" key="1">
    <citation type="journal article" date="2023" name="Mol. Biol. Evol.">
        <title>Genomics of Secondarily Temperate Adaptation in the Only Non-Antarctic Icefish.</title>
        <authorList>
            <person name="Rivera-Colon A.G."/>
            <person name="Rayamajhi N."/>
            <person name="Minhas B.F."/>
            <person name="Madrigal G."/>
            <person name="Bilyk K.T."/>
            <person name="Yoon V."/>
            <person name="Hune M."/>
            <person name="Gregory S."/>
            <person name="Cheng C.H.C."/>
            <person name="Catchen J.M."/>
        </authorList>
    </citation>
    <scope>NUCLEOTIDE SEQUENCE [LARGE SCALE GENOMIC DNA]</scope>
    <source>
        <strain evidence="2">JC2023a</strain>
    </source>
</reference>
<keyword evidence="3" id="KW-1185">Reference proteome</keyword>
<feature type="compositionally biased region" description="Basic and acidic residues" evidence="1">
    <location>
        <begin position="29"/>
        <end position="40"/>
    </location>
</feature>
<feature type="region of interest" description="Disordered" evidence="1">
    <location>
        <begin position="27"/>
        <end position="47"/>
    </location>
</feature>
<evidence type="ECO:0000313" key="2">
    <source>
        <dbReference type="EMBL" id="KAK5907661.1"/>
    </source>
</evidence>
<feature type="region of interest" description="Disordered" evidence="1">
    <location>
        <begin position="84"/>
        <end position="108"/>
    </location>
</feature>
<protein>
    <submittedName>
        <fullName evidence="2">Uncharacterized protein</fullName>
    </submittedName>
</protein>
<gene>
    <name evidence="2" type="ORF">CesoFtcFv8_005482</name>
</gene>
<dbReference type="EMBL" id="JAULUE010002049">
    <property type="protein sequence ID" value="KAK5907661.1"/>
    <property type="molecule type" value="Genomic_DNA"/>
</dbReference>
<accession>A0AAN8CPI1</accession>
<dbReference type="Proteomes" id="UP001335648">
    <property type="component" value="Unassembled WGS sequence"/>
</dbReference>
<dbReference type="AlphaFoldDB" id="A0AAN8CPI1"/>
<proteinExistence type="predicted"/>
<evidence type="ECO:0000256" key="1">
    <source>
        <dbReference type="SAM" id="MobiDB-lite"/>
    </source>
</evidence>
<sequence>MSGKSAASSKYCGWWQCDNINDVAQGGRKGWDEDGGERRGVSSVAGGENKGVAREDVLIIASSPASVMRSSGCGSLEEQICHLRGERGGERGNGREGSRGEKDGERVF</sequence>
<name>A0AAN8CPI1_9TELE</name>